<gene>
    <name evidence="2" type="ORF">NDI37_05935</name>
</gene>
<dbReference type="Pfam" id="PF13527">
    <property type="entry name" value="Acetyltransf_9"/>
    <property type="match status" value="1"/>
</dbReference>
<comment type="caution">
    <text evidence="2">The sequence shown here is derived from an EMBL/GenBank/DDBJ whole genome shotgun (WGS) entry which is preliminary data.</text>
</comment>
<evidence type="ECO:0000313" key="2">
    <source>
        <dbReference type="EMBL" id="MEP0864001.1"/>
    </source>
</evidence>
<feature type="domain" description="N-acetyltransferase" evidence="1">
    <location>
        <begin position="5"/>
        <end position="151"/>
    </location>
</feature>
<accession>A0ABV0JKN2</accession>
<dbReference type="EMBL" id="JAMPKK010000008">
    <property type="protein sequence ID" value="MEP0864001.1"/>
    <property type="molecule type" value="Genomic_DNA"/>
</dbReference>
<dbReference type="InterPro" id="IPR041380">
    <property type="entry name" value="Acetyltransf_17"/>
</dbReference>
<keyword evidence="2" id="KW-0808">Transferase</keyword>
<dbReference type="InterPro" id="IPR016181">
    <property type="entry name" value="Acyl_CoA_acyltransferase"/>
</dbReference>
<keyword evidence="3" id="KW-1185">Reference proteome</keyword>
<sequence>MTHNIEFGTFSNSDESQQLLALLCQCFNAPPSDDQYYANLIGLDNFRVIRKDGRVAGGLAILHMGQWFGGSSVAIAGIASVGIAPEHRGTGVAAAMMTELVKQLYEAGVPISTLYASTSALYRKVGYEQAGNYCRLSVPVDSILLKDRTLPIFPVAATQHEVFHELYRQRAIASSGNLDRNQAIWKGIIESKEETIHAYLIGAEDKPQGYIIFSQKWGDKGYNLLIRDMVAITPGAARRLWTFFADHRSLAENVIWRGMAIDPFLGLLSEQTYKITALEVVLKVG</sequence>
<dbReference type="InterPro" id="IPR051554">
    <property type="entry name" value="Acetyltransferase_Eis"/>
</dbReference>
<dbReference type="InterPro" id="IPR000182">
    <property type="entry name" value="GNAT_dom"/>
</dbReference>
<dbReference type="RefSeq" id="WP_190417739.1">
    <property type="nucleotide sequence ID" value="NZ_JAMPKK010000008.1"/>
</dbReference>
<dbReference type="Proteomes" id="UP001442494">
    <property type="component" value="Unassembled WGS sequence"/>
</dbReference>
<reference evidence="2 3" key="1">
    <citation type="submission" date="2022-04" db="EMBL/GenBank/DDBJ databases">
        <title>Positive selection, recombination, and allopatry shape intraspecific diversity of widespread and dominant cyanobacteria.</title>
        <authorList>
            <person name="Wei J."/>
            <person name="Shu W."/>
            <person name="Hu C."/>
        </authorList>
    </citation>
    <scope>NUCLEOTIDE SEQUENCE [LARGE SCALE GENOMIC DNA]</scope>
    <source>
        <strain evidence="2 3">GB2-A5</strain>
    </source>
</reference>
<dbReference type="Pfam" id="PF17668">
    <property type="entry name" value="Acetyltransf_17"/>
    <property type="match status" value="1"/>
</dbReference>
<evidence type="ECO:0000313" key="3">
    <source>
        <dbReference type="Proteomes" id="UP001442494"/>
    </source>
</evidence>
<name>A0ABV0JKN2_9CYAN</name>
<dbReference type="PROSITE" id="PS51186">
    <property type="entry name" value="GNAT"/>
    <property type="match status" value="1"/>
</dbReference>
<organism evidence="2 3">
    <name type="scientific">Funiculus sociatus GB2-A5</name>
    <dbReference type="NCBI Taxonomy" id="2933946"/>
    <lineage>
        <taxon>Bacteria</taxon>
        <taxon>Bacillati</taxon>
        <taxon>Cyanobacteriota</taxon>
        <taxon>Cyanophyceae</taxon>
        <taxon>Coleofasciculales</taxon>
        <taxon>Coleofasciculaceae</taxon>
        <taxon>Funiculus</taxon>
    </lineage>
</organism>
<dbReference type="EC" id="2.3.1.-" evidence="2"/>
<evidence type="ECO:0000259" key="1">
    <source>
        <dbReference type="PROSITE" id="PS51186"/>
    </source>
</evidence>
<proteinExistence type="predicted"/>
<protein>
    <submittedName>
        <fullName evidence="2">GNAT family N-acetyltransferase</fullName>
        <ecNumber evidence="2">2.3.1.-</ecNumber>
    </submittedName>
</protein>
<keyword evidence="2" id="KW-0012">Acyltransferase</keyword>
<dbReference type="GO" id="GO:0016746">
    <property type="term" value="F:acyltransferase activity"/>
    <property type="evidence" value="ECO:0007669"/>
    <property type="project" value="UniProtKB-KW"/>
</dbReference>
<dbReference type="SUPFAM" id="SSF55729">
    <property type="entry name" value="Acyl-CoA N-acyltransferases (Nat)"/>
    <property type="match status" value="1"/>
</dbReference>
<dbReference type="PANTHER" id="PTHR37817">
    <property type="entry name" value="N-ACETYLTRANSFERASE EIS"/>
    <property type="match status" value="1"/>
</dbReference>
<dbReference type="PANTHER" id="PTHR37817:SF1">
    <property type="entry name" value="N-ACETYLTRANSFERASE EIS"/>
    <property type="match status" value="1"/>
</dbReference>
<dbReference type="Gene3D" id="3.40.630.30">
    <property type="match status" value="2"/>
</dbReference>
<dbReference type="CDD" id="cd04301">
    <property type="entry name" value="NAT_SF"/>
    <property type="match status" value="1"/>
</dbReference>